<dbReference type="InterPro" id="IPR034660">
    <property type="entry name" value="DinB/YfiT-like"/>
</dbReference>
<evidence type="ECO:0000313" key="3">
    <source>
        <dbReference type="Proteomes" id="UP000009144"/>
    </source>
</evidence>
<dbReference type="KEGG" id="mej:Q7A_3012"/>
<dbReference type="Pfam" id="PF03781">
    <property type="entry name" value="FGE-sulfatase"/>
    <property type="match status" value="1"/>
</dbReference>
<dbReference type="InterPro" id="IPR016187">
    <property type="entry name" value="CTDL_fold"/>
</dbReference>
<dbReference type="HOGENOM" id="CLU_012431_9_0_6"/>
<reference evidence="2 3" key="2">
    <citation type="journal article" date="2013" name="Int. J. Syst. Evol. Microbiol.">
        <title>Methylophaga nitratireducenticrescens sp. nov. and Methylophaga frappieri sp. nov., isolated from the biofilm of the methanol-fed denitrification system treating the seawater at the Montreal Biodome.</title>
        <authorList>
            <person name="Villeneuve C."/>
            <person name="Martineau C."/>
            <person name="Mauffrey F."/>
            <person name="Villemur R."/>
        </authorList>
    </citation>
    <scope>NUCLEOTIDE SEQUENCE [LARGE SCALE GENOMIC DNA]</scope>
    <source>
        <strain evidence="2 3">JAM1</strain>
    </source>
</reference>
<dbReference type="Gene3D" id="3.90.1580.10">
    <property type="entry name" value="paralog of FGE (formylglycine-generating enzyme)"/>
    <property type="match status" value="1"/>
</dbReference>
<dbReference type="InterPro" id="IPR051043">
    <property type="entry name" value="Sulfatase_Mod_Factor_Kinase"/>
</dbReference>
<dbReference type="InterPro" id="IPR005532">
    <property type="entry name" value="SUMF_dom"/>
</dbReference>
<dbReference type="GO" id="GO:0052699">
    <property type="term" value="P:ergothioneine biosynthetic process"/>
    <property type="evidence" value="ECO:0007669"/>
    <property type="project" value="InterPro"/>
</dbReference>
<dbReference type="PANTHER" id="PTHR23150">
    <property type="entry name" value="SULFATASE MODIFYING FACTOR 1, 2"/>
    <property type="match status" value="1"/>
</dbReference>
<feature type="domain" description="Sulfatase-modifying factor enzyme-like" evidence="1">
    <location>
        <begin position="211"/>
        <end position="336"/>
    </location>
</feature>
<reference evidence="2 3" key="1">
    <citation type="journal article" date="2012" name="J. Bacteriol.">
        <title>Complete genome sequences of Methylophaga sp. strain JAM1 and Methylophaga sp. strain JAM7.</title>
        <authorList>
            <person name="Villeneuve C."/>
            <person name="Martineau C."/>
            <person name="Mauffrey F."/>
            <person name="Villemur R."/>
        </authorList>
    </citation>
    <scope>NUCLEOTIDE SEQUENCE [LARGE SCALE GENOMIC DNA]</scope>
    <source>
        <strain evidence="2 3">JAM1</strain>
    </source>
</reference>
<dbReference type="Gene3D" id="1.20.120.450">
    <property type="entry name" value="dinb family like domain"/>
    <property type="match status" value="1"/>
</dbReference>
<dbReference type="AlphaFoldDB" id="I1XN18"/>
<organism evidence="2 3">
    <name type="scientific">Methylophaga nitratireducenticrescens</name>
    <dbReference type="NCBI Taxonomy" id="754476"/>
    <lineage>
        <taxon>Bacteria</taxon>
        <taxon>Pseudomonadati</taxon>
        <taxon>Pseudomonadota</taxon>
        <taxon>Gammaproteobacteria</taxon>
        <taxon>Thiotrichales</taxon>
        <taxon>Piscirickettsiaceae</taxon>
        <taxon>Methylophaga</taxon>
    </lineage>
</organism>
<dbReference type="OrthoDB" id="9768004at2"/>
<proteinExistence type="predicted"/>
<dbReference type="STRING" id="754476.Q7A_3012"/>
<sequence length="378" mass="44516">MTRKNKAIDPTIIGQANEEPKPSLQEAFMEVRRQTEQICANLEIEDMVLQPATYVSPPKWHLAHTSWFFDCFVLAPLQLAQTSKSPQYHFLFNSYYKSQGAHWQQSSRGQLSRPTVKEIMLYRQQITEAIVELFESNALSEQQLEIIATGIQHEQQHQELLLMDIKFILGNQPWPAAYEESAEGEDILLPARALGWLEWTENISLFGARLDAFSYDNERPRHRRWISGFQLADRLINNGEYMDFMTDGGYRRPELWLSDGWDWVQQNQMTHPLYWRKQNHHWEEYHLHGLEPLNPHLPVSHISFYEADAYARWMGARLPTEFELESYSSRNRELFESEKAFWDPEQSVYPSPDRACDEFDTGLLWQWTNSAYSPYPGY</sequence>
<protein>
    <recommendedName>
        <fullName evidence="1">Sulfatase-modifying factor enzyme-like domain-containing protein</fullName>
    </recommendedName>
</protein>
<dbReference type="PATRIC" id="fig|754476.3.peg.2958"/>
<dbReference type="SUPFAM" id="SSF56436">
    <property type="entry name" value="C-type lectin-like"/>
    <property type="match status" value="1"/>
</dbReference>
<evidence type="ECO:0000313" key="2">
    <source>
        <dbReference type="EMBL" id="AFI85787.1"/>
    </source>
</evidence>
<name>I1XN18_METNJ</name>
<accession>I1XN18</accession>
<dbReference type="InterPro" id="IPR017806">
    <property type="entry name" value="EgtB"/>
</dbReference>
<dbReference type="NCBIfam" id="TIGR03440">
    <property type="entry name" value="egtB_TIGR03440"/>
    <property type="match status" value="1"/>
</dbReference>
<gene>
    <name evidence="2" type="ordered locus">Q7A_3012</name>
</gene>
<dbReference type="PANTHER" id="PTHR23150:SF36">
    <property type="entry name" value="HERCYNINE OXYGENASE"/>
    <property type="match status" value="1"/>
</dbReference>
<dbReference type="Proteomes" id="UP000009144">
    <property type="component" value="Chromosome"/>
</dbReference>
<dbReference type="InterPro" id="IPR042095">
    <property type="entry name" value="SUMF_sf"/>
</dbReference>
<dbReference type="eggNOG" id="COG1262">
    <property type="taxonomic scope" value="Bacteria"/>
</dbReference>
<evidence type="ECO:0000259" key="1">
    <source>
        <dbReference type="Pfam" id="PF03781"/>
    </source>
</evidence>
<dbReference type="RefSeq" id="WP_014708148.1">
    <property type="nucleotide sequence ID" value="NC_017857.3"/>
</dbReference>
<dbReference type="EMBL" id="CP003390">
    <property type="protein sequence ID" value="AFI85787.1"/>
    <property type="molecule type" value="Genomic_DNA"/>
</dbReference>
<keyword evidence="3" id="KW-1185">Reference proteome</keyword>